<evidence type="ECO:0000256" key="1">
    <source>
        <dbReference type="SAM" id="MobiDB-lite"/>
    </source>
</evidence>
<comment type="caution">
    <text evidence="2">The sequence shown here is derived from an EMBL/GenBank/DDBJ whole genome shotgun (WGS) entry which is preliminary data.</text>
</comment>
<dbReference type="Proteomes" id="UP001295684">
    <property type="component" value="Unassembled WGS sequence"/>
</dbReference>
<dbReference type="AlphaFoldDB" id="A0AAD1XKW1"/>
<name>A0AAD1XKW1_EUPCR</name>
<organism evidence="2 3">
    <name type="scientific">Euplotes crassus</name>
    <dbReference type="NCBI Taxonomy" id="5936"/>
    <lineage>
        <taxon>Eukaryota</taxon>
        <taxon>Sar</taxon>
        <taxon>Alveolata</taxon>
        <taxon>Ciliophora</taxon>
        <taxon>Intramacronucleata</taxon>
        <taxon>Spirotrichea</taxon>
        <taxon>Hypotrichia</taxon>
        <taxon>Euplotida</taxon>
        <taxon>Euplotidae</taxon>
        <taxon>Moneuplotes</taxon>
    </lineage>
</organism>
<proteinExistence type="predicted"/>
<protein>
    <submittedName>
        <fullName evidence="2">Uncharacterized protein</fullName>
    </submittedName>
</protein>
<reference evidence="2" key="1">
    <citation type="submission" date="2023-07" db="EMBL/GenBank/DDBJ databases">
        <authorList>
            <consortium name="AG Swart"/>
            <person name="Singh M."/>
            <person name="Singh A."/>
            <person name="Seah K."/>
            <person name="Emmerich C."/>
        </authorList>
    </citation>
    <scope>NUCLEOTIDE SEQUENCE</scope>
    <source>
        <strain evidence="2">DP1</strain>
    </source>
</reference>
<dbReference type="EMBL" id="CAMPGE010016001">
    <property type="protein sequence ID" value="CAI2374583.1"/>
    <property type="molecule type" value="Genomic_DNA"/>
</dbReference>
<gene>
    <name evidence="2" type="ORF">ECRASSUSDP1_LOCUS15938</name>
</gene>
<feature type="region of interest" description="Disordered" evidence="1">
    <location>
        <begin position="62"/>
        <end position="83"/>
    </location>
</feature>
<evidence type="ECO:0000313" key="3">
    <source>
        <dbReference type="Proteomes" id="UP001295684"/>
    </source>
</evidence>
<sequence length="285" mass="32757">MPIKPTAALVNDRLSLNQEGIRQGPILLENKCFTNNSGLNLSGSAFAKYSNENTNVAKVVKTKTPKESNDSSPVTKTSGDAEELKDELCDRSTSNCGLYKPFEGKFTLRKDVVYKNLFRAIRATVWDDFVNIMPHEKYSRGRSGCTLFQQKVMEFYLKHTNYKEVVTKIFHESAGGEVAFVEILASFMTSRIFFKTKSVQTRKIAKDIKVIVKNYKSNLMMKIMKHERLWLFFQVLDESGKALEIIRSRNAWMTDENRKKAVEDRYMEGIRTIANYGRDRQLLSN</sequence>
<accession>A0AAD1XKW1</accession>
<evidence type="ECO:0000313" key="2">
    <source>
        <dbReference type="EMBL" id="CAI2374583.1"/>
    </source>
</evidence>
<keyword evidence="3" id="KW-1185">Reference proteome</keyword>